<proteinExistence type="predicted"/>
<evidence type="ECO:0000313" key="2">
    <source>
        <dbReference type="Proteomes" id="UP000032142"/>
    </source>
</evidence>
<keyword evidence="2" id="KW-1185">Reference proteome</keyword>
<organism evidence="1 2">
    <name type="scientific">Gossypium arboreum</name>
    <name type="common">Tree cotton</name>
    <name type="synonym">Gossypium nanking</name>
    <dbReference type="NCBI Taxonomy" id="29729"/>
    <lineage>
        <taxon>Eukaryota</taxon>
        <taxon>Viridiplantae</taxon>
        <taxon>Streptophyta</taxon>
        <taxon>Embryophyta</taxon>
        <taxon>Tracheophyta</taxon>
        <taxon>Spermatophyta</taxon>
        <taxon>Magnoliopsida</taxon>
        <taxon>eudicotyledons</taxon>
        <taxon>Gunneridae</taxon>
        <taxon>Pentapetalae</taxon>
        <taxon>rosids</taxon>
        <taxon>malvids</taxon>
        <taxon>Malvales</taxon>
        <taxon>Malvaceae</taxon>
        <taxon>Malvoideae</taxon>
        <taxon>Gossypium</taxon>
    </lineage>
</organism>
<dbReference type="Proteomes" id="UP000032142">
    <property type="component" value="Unassembled WGS sequence"/>
</dbReference>
<dbReference type="AlphaFoldDB" id="A0A0B0P1T3"/>
<accession>A0A0B0P1T3</accession>
<dbReference type="EMBL" id="KN411459">
    <property type="protein sequence ID" value="KHG18827.1"/>
    <property type="molecule type" value="Genomic_DNA"/>
</dbReference>
<sequence length="34" mass="4320">MPMYQTWSYMQNRSRCQHHRRGLRHRTDIKNLMS</sequence>
<evidence type="ECO:0000313" key="1">
    <source>
        <dbReference type="EMBL" id="KHG18827.1"/>
    </source>
</evidence>
<gene>
    <name evidence="1" type="ORF">F383_25466</name>
</gene>
<protein>
    <submittedName>
        <fullName evidence="1">Uncharacterized protein</fullName>
    </submittedName>
</protein>
<reference evidence="2" key="1">
    <citation type="submission" date="2014-09" db="EMBL/GenBank/DDBJ databases">
        <authorList>
            <person name="Mudge J."/>
            <person name="Ramaraj T."/>
            <person name="Lindquist I.E."/>
            <person name="Bharti A.K."/>
            <person name="Sundararajan A."/>
            <person name="Cameron C.T."/>
            <person name="Woodward J.E."/>
            <person name="May G.D."/>
            <person name="Brubaker C."/>
            <person name="Broadhvest J."/>
            <person name="Wilkins T.A."/>
        </authorList>
    </citation>
    <scope>NUCLEOTIDE SEQUENCE</scope>
    <source>
        <strain evidence="2">cv. AKA8401</strain>
    </source>
</reference>
<name>A0A0B0P1T3_GOSAR</name>